<organism evidence="2 3">
    <name type="scientific">Natrinema pallidum DSM 3751</name>
    <dbReference type="NCBI Taxonomy" id="1227495"/>
    <lineage>
        <taxon>Archaea</taxon>
        <taxon>Methanobacteriati</taxon>
        <taxon>Methanobacteriota</taxon>
        <taxon>Stenosarchaea group</taxon>
        <taxon>Halobacteria</taxon>
        <taxon>Halobacteriales</taxon>
        <taxon>Natrialbaceae</taxon>
        <taxon>Natrinema</taxon>
    </lineage>
</organism>
<dbReference type="PROSITE" id="PS51257">
    <property type="entry name" value="PROKAR_LIPOPROTEIN"/>
    <property type="match status" value="1"/>
</dbReference>
<feature type="compositionally biased region" description="Low complexity" evidence="1">
    <location>
        <begin position="209"/>
        <end position="227"/>
    </location>
</feature>
<evidence type="ECO:0000313" key="3">
    <source>
        <dbReference type="Proteomes" id="UP000011618"/>
    </source>
</evidence>
<feature type="region of interest" description="Disordered" evidence="1">
    <location>
        <begin position="23"/>
        <end position="87"/>
    </location>
</feature>
<dbReference type="EMBL" id="AOII01000088">
    <property type="protein sequence ID" value="ELY74567.1"/>
    <property type="molecule type" value="Genomic_DNA"/>
</dbReference>
<dbReference type="RefSeq" id="WP_006186642.1">
    <property type="nucleotide sequence ID" value="NZ_AOII01000088.1"/>
</dbReference>
<sequence length="227" mass="23779">MTAPSRRALLCGTASVIALSAGCLGDDTEDSPSNETEPDDGDPGTPSGDDDGPEDGDDADGKATELAGSDSRTYRYSKRSTSPRLNMLGDDAAATDWLAEHDRTGDSLETFVDETDFETSVLVSLEAGAPNPCHELALESIAAEDEQVVLDGAVRETSDDDEACITQETTVGRLVRATFDGQRLTNVSVTIVDRNGESHQVSVSHDTASESAGAESSNSSTETADDE</sequence>
<proteinExistence type="predicted"/>
<evidence type="ECO:0008006" key="4">
    <source>
        <dbReference type="Google" id="ProtNLM"/>
    </source>
</evidence>
<accession>L9YM66</accession>
<protein>
    <recommendedName>
        <fullName evidence="4">Lipoprotein</fullName>
    </recommendedName>
</protein>
<name>L9YM66_9EURY</name>
<dbReference type="eggNOG" id="arCOG08152">
    <property type="taxonomic scope" value="Archaea"/>
</dbReference>
<dbReference type="AlphaFoldDB" id="L9YM66"/>
<feature type="compositionally biased region" description="Acidic residues" evidence="1">
    <location>
        <begin position="26"/>
        <end position="58"/>
    </location>
</feature>
<reference evidence="2 3" key="1">
    <citation type="journal article" date="2014" name="PLoS Genet.">
        <title>Phylogenetically driven sequencing of extremely halophilic archaea reveals strategies for static and dynamic osmo-response.</title>
        <authorList>
            <person name="Becker E.A."/>
            <person name="Seitzer P.M."/>
            <person name="Tritt A."/>
            <person name="Larsen D."/>
            <person name="Krusor M."/>
            <person name="Yao A.I."/>
            <person name="Wu D."/>
            <person name="Madern D."/>
            <person name="Eisen J.A."/>
            <person name="Darling A.E."/>
            <person name="Facciotti M.T."/>
        </authorList>
    </citation>
    <scope>NUCLEOTIDE SEQUENCE [LARGE SCALE GENOMIC DNA]</scope>
    <source>
        <strain evidence="2 3">DSM 3751</strain>
    </source>
</reference>
<feature type="region of interest" description="Disordered" evidence="1">
    <location>
        <begin position="193"/>
        <end position="227"/>
    </location>
</feature>
<dbReference type="PATRIC" id="fig|1227495.3.peg.3094"/>
<comment type="caution">
    <text evidence="2">The sequence shown here is derived from an EMBL/GenBank/DDBJ whole genome shotgun (WGS) entry which is preliminary data.</text>
</comment>
<dbReference type="Proteomes" id="UP000011618">
    <property type="component" value="Unassembled WGS sequence"/>
</dbReference>
<gene>
    <name evidence="2" type="ORF">C487_15464</name>
</gene>
<evidence type="ECO:0000313" key="2">
    <source>
        <dbReference type="EMBL" id="ELY74567.1"/>
    </source>
</evidence>
<evidence type="ECO:0000256" key="1">
    <source>
        <dbReference type="SAM" id="MobiDB-lite"/>
    </source>
</evidence>
<dbReference type="GeneID" id="96156628"/>